<proteinExistence type="predicted"/>
<sequence>MLPFTILLFTSAAISKTLTVYEVLEDYDFPVGLIPTGVTSYTMDTETGEFQVNLGYTCKLSIEGHDLKYKSTISGVISRDKLTKLKGVSIKLVLFWMDIVEVTRDGDELDFSVGTILARFNIDNFEESPACKGGWVCLRHGFSMGDVATRTMPHPLLEYDDEPDDQAEWYWSPTRVSKGSPPMASLLFKKIN</sequence>
<protein>
    <submittedName>
        <fullName evidence="1">Uncharacterized protein</fullName>
    </submittedName>
</protein>
<reference evidence="1 2" key="2">
    <citation type="journal article" date="2022" name="Mol. Ecol. Resour.">
        <title>The genomes of chicory, endive, great burdock and yacon provide insights into Asteraceae paleo-polyploidization history and plant inulin production.</title>
        <authorList>
            <person name="Fan W."/>
            <person name="Wang S."/>
            <person name="Wang H."/>
            <person name="Wang A."/>
            <person name="Jiang F."/>
            <person name="Liu H."/>
            <person name="Zhao H."/>
            <person name="Xu D."/>
            <person name="Zhang Y."/>
        </authorList>
    </citation>
    <scope>NUCLEOTIDE SEQUENCE [LARGE SCALE GENOMIC DNA]</scope>
    <source>
        <strain evidence="2">cv. Yunnan</strain>
        <tissue evidence="1">Leaves</tissue>
    </source>
</reference>
<reference evidence="2" key="1">
    <citation type="journal article" date="2022" name="Mol. Ecol. Resour.">
        <title>The genomes of chicory, endive, great burdock and yacon provide insights into Asteraceae palaeo-polyploidization history and plant inulin production.</title>
        <authorList>
            <person name="Fan W."/>
            <person name="Wang S."/>
            <person name="Wang H."/>
            <person name="Wang A."/>
            <person name="Jiang F."/>
            <person name="Liu H."/>
            <person name="Zhao H."/>
            <person name="Xu D."/>
            <person name="Zhang Y."/>
        </authorList>
    </citation>
    <scope>NUCLEOTIDE SEQUENCE [LARGE SCALE GENOMIC DNA]</scope>
    <source>
        <strain evidence="2">cv. Yunnan</strain>
    </source>
</reference>
<organism evidence="1 2">
    <name type="scientific">Smallanthus sonchifolius</name>
    <dbReference type="NCBI Taxonomy" id="185202"/>
    <lineage>
        <taxon>Eukaryota</taxon>
        <taxon>Viridiplantae</taxon>
        <taxon>Streptophyta</taxon>
        <taxon>Embryophyta</taxon>
        <taxon>Tracheophyta</taxon>
        <taxon>Spermatophyta</taxon>
        <taxon>Magnoliopsida</taxon>
        <taxon>eudicotyledons</taxon>
        <taxon>Gunneridae</taxon>
        <taxon>Pentapetalae</taxon>
        <taxon>asterids</taxon>
        <taxon>campanulids</taxon>
        <taxon>Asterales</taxon>
        <taxon>Asteraceae</taxon>
        <taxon>Asteroideae</taxon>
        <taxon>Heliantheae alliance</taxon>
        <taxon>Millerieae</taxon>
        <taxon>Smallanthus</taxon>
    </lineage>
</organism>
<dbReference type="Proteomes" id="UP001056120">
    <property type="component" value="Linkage Group LG26"/>
</dbReference>
<evidence type="ECO:0000313" key="1">
    <source>
        <dbReference type="EMBL" id="KAI3693533.1"/>
    </source>
</evidence>
<comment type="caution">
    <text evidence="1">The sequence shown here is derived from an EMBL/GenBank/DDBJ whole genome shotgun (WGS) entry which is preliminary data.</text>
</comment>
<name>A0ACB8Z7J9_9ASTR</name>
<dbReference type="EMBL" id="CM042043">
    <property type="protein sequence ID" value="KAI3693533.1"/>
    <property type="molecule type" value="Genomic_DNA"/>
</dbReference>
<evidence type="ECO:0000313" key="2">
    <source>
        <dbReference type="Proteomes" id="UP001056120"/>
    </source>
</evidence>
<keyword evidence="2" id="KW-1185">Reference proteome</keyword>
<accession>A0ACB8Z7J9</accession>
<gene>
    <name evidence="1" type="ORF">L1987_76477</name>
</gene>